<feature type="transmembrane region" description="Helical" evidence="1">
    <location>
        <begin position="25"/>
        <end position="48"/>
    </location>
</feature>
<dbReference type="AlphaFoldDB" id="A0A348HHC7"/>
<keyword evidence="2" id="KW-0503">Monooxygenase</keyword>
<reference evidence="2 3" key="1">
    <citation type="submission" date="2018-09" db="EMBL/GenBank/DDBJ databases">
        <title>Zymobacter palmae IAM14233 (=T109) whole genome analysis.</title>
        <authorList>
            <person name="Yanase H."/>
        </authorList>
    </citation>
    <scope>NUCLEOTIDE SEQUENCE [LARGE SCALE GENOMIC DNA]</scope>
    <source>
        <strain evidence="2 3">IAM14233</strain>
    </source>
</reference>
<dbReference type="KEGG" id="zpl:ZBT109_2297"/>
<organism evidence="2 3">
    <name type="scientific">Zymobacter palmae</name>
    <dbReference type="NCBI Taxonomy" id="33074"/>
    <lineage>
        <taxon>Bacteria</taxon>
        <taxon>Pseudomonadati</taxon>
        <taxon>Pseudomonadota</taxon>
        <taxon>Gammaproteobacteria</taxon>
        <taxon>Oceanospirillales</taxon>
        <taxon>Halomonadaceae</taxon>
        <taxon>Zymobacter group</taxon>
        <taxon>Zymobacter</taxon>
    </lineage>
</organism>
<keyword evidence="1" id="KW-0812">Transmembrane</keyword>
<feature type="transmembrane region" description="Helical" evidence="1">
    <location>
        <begin position="274"/>
        <end position="296"/>
    </location>
</feature>
<evidence type="ECO:0000313" key="2">
    <source>
        <dbReference type="EMBL" id="BBG31029.1"/>
    </source>
</evidence>
<dbReference type="RefSeq" id="WP_156934059.1">
    <property type="nucleotide sequence ID" value="NZ_AP018933.1"/>
</dbReference>
<feature type="transmembrane region" description="Helical" evidence="1">
    <location>
        <begin position="127"/>
        <end position="158"/>
    </location>
</feature>
<keyword evidence="1" id="KW-1133">Transmembrane helix</keyword>
<evidence type="ECO:0000256" key="1">
    <source>
        <dbReference type="SAM" id="Phobius"/>
    </source>
</evidence>
<evidence type="ECO:0000313" key="3">
    <source>
        <dbReference type="Proteomes" id="UP000267342"/>
    </source>
</evidence>
<feature type="transmembrane region" description="Helical" evidence="1">
    <location>
        <begin position="218"/>
        <end position="241"/>
    </location>
</feature>
<dbReference type="GO" id="GO:0004497">
    <property type="term" value="F:monooxygenase activity"/>
    <property type="evidence" value="ECO:0007669"/>
    <property type="project" value="UniProtKB-KW"/>
</dbReference>
<keyword evidence="2" id="KW-0560">Oxidoreductase</keyword>
<feature type="transmembrane region" description="Helical" evidence="1">
    <location>
        <begin position="353"/>
        <end position="370"/>
    </location>
</feature>
<dbReference type="STRING" id="1123510.GCA_000620025_01244"/>
<proteinExistence type="predicted"/>
<keyword evidence="3" id="KW-1185">Reference proteome</keyword>
<feature type="transmembrane region" description="Helical" evidence="1">
    <location>
        <begin position="96"/>
        <end position="115"/>
    </location>
</feature>
<dbReference type="Proteomes" id="UP000267342">
    <property type="component" value="Chromosome"/>
</dbReference>
<protein>
    <submittedName>
        <fullName evidence="2">Putative ammonia monooxygenase</fullName>
    </submittedName>
</protein>
<keyword evidence="1" id="KW-0472">Membrane</keyword>
<feature type="transmembrane region" description="Helical" evidence="1">
    <location>
        <begin position="303"/>
        <end position="321"/>
    </location>
</feature>
<dbReference type="EMBL" id="AP018933">
    <property type="protein sequence ID" value="BBG31029.1"/>
    <property type="molecule type" value="Genomic_DNA"/>
</dbReference>
<feature type="transmembrane region" description="Helical" evidence="1">
    <location>
        <begin position="178"/>
        <end position="206"/>
    </location>
</feature>
<gene>
    <name evidence="2" type="ORF">ZBT109_2297</name>
</gene>
<sequence>MALANRQKSNAKPRWITRRLVRPEFAAALLLTGLLIWLTYWLMGHGYISGPALTQYNWQRVATSTHNLGAYLVLIYPPVPTALGLLLSWIPGVAPVFAPYLLQILCCVVLLSAAWQDIARGQGRWVALLMVGLVLIQPIFLWIATSGYLALELLMLYALCRSMQRLEDEPDVHTLLRIGAVLFVMFLTNAHAGLFLLILVPALLLVAPREIIKRSPVAFHLICYVPVVFLVLCWCYVNWLYTGDLLAPFRISTSLLQDIRQSVTDLTPSALSSWWWYNPLYVIVGGLIAFPTLLMMPTIRSSIIQRALAVLLIVVVGTALIDNWLHGQTLPIEFIALLLAPLLVALRSVRPRWLAVILLMVGLPGGWLIIERQSTSVVVEEWRDTMMGRPTEMFRDETQLCHWLTEHPKPTVVDDVHAYPMIANCQDAAQLITPADDAFQTLISPRLTAERIVVIDPYVTRGRPDRLTRRYPSLWSTGYPGYHFVHEQGSYRIWERDASSEPSAPLPLH</sequence>
<accession>A0A348HHC7</accession>
<feature type="transmembrane region" description="Helical" evidence="1">
    <location>
        <begin position="327"/>
        <end position="346"/>
    </location>
</feature>
<name>A0A348HHC7_9GAMM</name>